<accession>A0A4U2YTM3</accession>
<proteinExistence type="predicted"/>
<dbReference type="RefSeq" id="WP_137064855.1">
    <property type="nucleotide sequence ID" value="NZ_CP040748.1"/>
</dbReference>
<organism evidence="2 3">
    <name type="scientific">Nocardioides jishulii</name>
    <dbReference type="NCBI Taxonomy" id="2575440"/>
    <lineage>
        <taxon>Bacteria</taxon>
        <taxon>Bacillati</taxon>
        <taxon>Actinomycetota</taxon>
        <taxon>Actinomycetes</taxon>
        <taxon>Propionibacteriales</taxon>
        <taxon>Nocardioidaceae</taxon>
        <taxon>Nocardioides</taxon>
    </lineage>
</organism>
<dbReference type="Proteomes" id="UP000307808">
    <property type="component" value="Unassembled WGS sequence"/>
</dbReference>
<dbReference type="AlphaFoldDB" id="A0A4U2YTM3"/>
<reference evidence="2 3" key="1">
    <citation type="submission" date="2019-04" db="EMBL/GenBank/DDBJ databases">
        <authorList>
            <person name="Dong K."/>
        </authorList>
    </citation>
    <scope>NUCLEOTIDE SEQUENCE [LARGE SCALE GENOMIC DNA]</scope>
    <source>
        <strain evidence="3">dk3543</strain>
    </source>
</reference>
<feature type="region of interest" description="Disordered" evidence="1">
    <location>
        <begin position="224"/>
        <end position="264"/>
    </location>
</feature>
<name>A0A4U2YTM3_9ACTN</name>
<dbReference type="OrthoDB" id="5189092at2"/>
<protein>
    <submittedName>
        <fullName evidence="2">Uncharacterized protein</fullName>
    </submittedName>
</protein>
<feature type="region of interest" description="Disordered" evidence="1">
    <location>
        <begin position="42"/>
        <end position="99"/>
    </location>
</feature>
<comment type="caution">
    <text evidence="2">The sequence shown here is derived from an EMBL/GenBank/DDBJ whole genome shotgun (WGS) entry which is preliminary data.</text>
</comment>
<keyword evidence="3" id="KW-1185">Reference proteome</keyword>
<sequence>MSALTSPKGPLPPRVYWFRRALVLVVAFLVVFGTARLLTSSSDAKSDDEDAVATVSKETTEKAGTTESPTATPSASPSASARAKPTKPPLPAPDGVCTNDDVVVTPDVPEKRSGAQLPITLVLTTKTAEACTWQVSSRSVTVKIDSGSRKDPDEIWHSRHCPKAIPTKDVTVYRDHETKVVMAWSGRRSDEECSNLTDWARAGWYHVNAAAYAGEPTSVQFKLARPSPVTVTKTVEPKQQKPKKKKPKKPASSPKPSGAVEPNG</sequence>
<dbReference type="EMBL" id="SZPY01000001">
    <property type="protein sequence ID" value="TKI64394.1"/>
    <property type="molecule type" value="Genomic_DNA"/>
</dbReference>
<evidence type="ECO:0000313" key="2">
    <source>
        <dbReference type="EMBL" id="TKI64394.1"/>
    </source>
</evidence>
<gene>
    <name evidence="2" type="ORF">FC770_04465</name>
</gene>
<evidence type="ECO:0000313" key="3">
    <source>
        <dbReference type="Proteomes" id="UP000307808"/>
    </source>
</evidence>
<feature type="compositionally biased region" description="Low complexity" evidence="1">
    <location>
        <begin position="65"/>
        <end position="83"/>
    </location>
</feature>
<feature type="compositionally biased region" description="Basic residues" evidence="1">
    <location>
        <begin position="240"/>
        <end position="249"/>
    </location>
</feature>
<evidence type="ECO:0000256" key="1">
    <source>
        <dbReference type="SAM" id="MobiDB-lite"/>
    </source>
</evidence>